<evidence type="ECO:0000259" key="2">
    <source>
        <dbReference type="PROSITE" id="PS50119"/>
    </source>
</evidence>
<dbReference type="PANTHER" id="PTHR25462:SF296">
    <property type="entry name" value="MEIOTIC P26, ISOFORM F"/>
    <property type="match status" value="1"/>
</dbReference>
<proteinExistence type="predicted"/>
<reference evidence="3 4" key="1">
    <citation type="submission" date="2020-06" db="EMBL/GenBank/DDBJ databases">
        <authorList>
            <person name="Li R."/>
            <person name="Bekaert M."/>
        </authorList>
    </citation>
    <scope>NUCLEOTIDE SEQUENCE [LARGE SCALE GENOMIC DNA]</scope>
    <source>
        <strain evidence="4">wild</strain>
    </source>
</reference>
<protein>
    <recommendedName>
        <fullName evidence="2">B box-type domain-containing protein</fullName>
    </recommendedName>
</protein>
<name>A0A6J8BTI1_MYTCO</name>
<evidence type="ECO:0000313" key="4">
    <source>
        <dbReference type="Proteomes" id="UP000507470"/>
    </source>
</evidence>
<sequence>MASSRGVVCEICEAQHITKSANFWCPECEEGLCSECQTHHSFSKGTRNHETISIENYLKLPSAISKIATYCNEHNLKYQNYCPQDDKICCSVCISECHNNCCGLKSLQEIIKKFKASASIDNIEQILKDMRSNYDNIIKDRKRNLATIEKSEKLLLH</sequence>
<accession>A0A6J8BTI1</accession>
<dbReference type="EMBL" id="CACVKT020003995">
    <property type="protein sequence ID" value="CAC5387288.1"/>
    <property type="molecule type" value="Genomic_DNA"/>
</dbReference>
<dbReference type="AlphaFoldDB" id="A0A6J8BTI1"/>
<gene>
    <name evidence="3" type="ORF">MCOR_22643</name>
</gene>
<dbReference type="InterPro" id="IPR047153">
    <property type="entry name" value="TRIM45/56/19-like"/>
</dbReference>
<dbReference type="InterPro" id="IPR000315">
    <property type="entry name" value="Znf_B-box"/>
</dbReference>
<feature type="domain" description="B box-type" evidence="2">
    <location>
        <begin position="4"/>
        <end position="54"/>
    </location>
</feature>
<dbReference type="PROSITE" id="PS50119">
    <property type="entry name" value="ZF_BBOX"/>
    <property type="match status" value="1"/>
</dbReference>
<keyword evidence="1" id="KW-0862">Zinc</keyword>
<dbReference type="GO" id="GO:0008270">
    <property type="term" value="F:zinc ion binding"/>
    <property type="evidence" value="ECO:0007669"/>
    <property type="project" value="UniProtKB-KW"/>
</dbReference>
<keyword evidence="1" id="KW-0863">Zinc-finger</keyword>
<organism evidence="3 4">
    <name type="scientific">Mytilus coruscus</name>
    <name type="common">Sea mussel</name>
    <dbReference type="NCBI Taxonomy" id="42192"/>
    <lineage>
        <taxon>Eukaryota</taxon>
        <taxon>Metazoa</taxon>
        <taxon>Spiralia</taxon>
        <taxon>Lophotrochozoa</taxon>
        <taxon>Mollusca</taxon>
        <taxon>Bivalvia</taxon>
        <taxon>Autobranchia</taxon>
        <taxon>Pteriomorphia</taxon>
        <taxon>Mytilida</taxon>
        <taxon>Mytiloidea</taxon>
        <taxon>Mytilidae</taxon>
        <taxon>Mytilinae</taxon>
        <taxon>Mytilus</taxon>
    </lineage>
</organism>
<dbReference type="SMART" id="SM00336">
    <property type="entry name" value="BBOX"/>
    <property type="match status" value="1"/>
</dbReference>
<dbReference type="Gene3D" id="3.30.160.60">
    <property type="entry name" value="Classic Zinc Finger"/>
    <property type="match status" value="1"/>
</dbReference>
<dbReference type="SUPFAM" id="SSF57845">
    <property type="entry name" value="B-box zinc-binding domain"/>
    <property type="match status" value="1"/>
</dbReference>
<dbReference type="PANTHER" id="PTHR25462">
    <property type="entry name" value="BONUS, ISOFORM C-RELATED"/>
    <property type="match status" value="1"/>
</dbReference>
<keyword evidence="1" id="KW-0479">Metal-binding</keyword>
<evidence type="ECO:0000256" key="1">
    <source>
        <dbReference type="PROSITE-ProRule" id="PRU00024"/>
    </source>
</evidence>
<dbReference type="OrthoDB" id="6135363at2759"/>
<dbReference type="Proteomes" id="UP000507470">
    <property type="component" value="Unassembled WGS sequence"/>
</dbReference>
<keyword evidence="4" id="KW-1185">Reference proteome</keyword>
<evidence type="ECO:0000313" key="3">
    <source>
        <dbReference type="EMBL" id="CAC5387288.1"/>
    </source>
</evidence>
<dbReference type="Pfam" id="PF22586">
    <property type="entry name" value="ANCHR-like_BBOX"/>
    <property type="match status" value="1"/>
</dbReference>
<dbReference type="CDD" id="cd19757">
    <property type="entry name" value="Bbox1"/>
    <property type="match status" value="1"/>
</dbReference>